<keyword evidence="10" id="KW-0408">Iron</keyword>
<evidence type="ECO:0000256" key="8">
    <source>
        <dbReference type="ARBA" id="ARBA00022801"/>
    </source>
</evidence>
<feature type="domain" description="Lariat debranching enzyme C-terminal" evidence="13">
    <location>
        <begin position="235"/>
        <end position="369"/>
    </location>
</feature>
<keyword evidence="7" id="KW-0479">Metal-binding</keyword>
<evidence type="ECO:0000256" key="3">
    <source>
        <dbReference type="ARBA" id="ARBA00001954"/>
    </source>
</evidence>
<sequence length="384" mass="44322">MHVAVEGCVHGDLDLIYAKIKEKEEADNIKVEILLCCGDFQAVRNENDLEDLACPPKYKEYHDFRDYYSGKKVAPLLTIFVGGNHEAPAFLKDLYYGGWVAKNIYYIGHSGVVNFNGLRIAGLSGIYDSKDYRKGFFETVPFNESTKRSAYHVREFDIKKLSLVEKPVDIFLSHDWPQGIERYGDLETLIKRKRHLEPDIERGKLGNPHTWELLGKLRPRYWFAAHLHVKFEAIVQHGEESTYFLALDKPLPRRQFIDFMFISPVKPQKRKQDEEANLCYDVEWLSIVATSAKDMPLNAFQSSVELKLRKPDDDVGKRVLDALVKQGCETCTINGSTEYKIPLPTIENIRQPEKQREAFMKMLEIPDNTYFSPKSGAKFEVKFK</sequence>
<dbReference type="GO" id="GO:0005634">
    <property type="term" value="C:nucleus"/>
    <property type="evidence" value="ECO:0007669"/>
    <property type="project" value="UniProtKB-SubCell"/>
</dbReference>
<evidence type="ECO:0000256" key="7">
    <source>
        <dbReference type="ARBA" id="ARBA00022723"/>
    </source>
</evidence>
<dbReference type="GO" id="GO:0008419">
    <property type="term" value="F:RNA lariat debranching enzyme activity"/>
    <property type="evidence" value="ECO:0007669"/>
    <property type="project" value="UniProtKB-ARBA"/>
</dbReference>
<dbReference type="InterPro" id="IPR029052">
    <property type="entry name" value="Metallo-depent_PP-like"/>
</dbReference>
<organism evidence="14 15">
    <name type="scientific">Babesia ovis</name>
    <dbReference type="NCBI Taxonomy" id="5869"/>
    <lineage>
        <taxon>Eukaryota</taxon>
        <taxon>Sar</taxon>
        <taxon>Alveolata</taxon>
        <taxon>Apicomplexa</taxon>
        <taxon>Aconoidasida</taxon>
        <taxon>Piroplasmida</taxon>
        <taxon>Babesiidae</taxon>
        <taxon>Babesia</taxon>
    </lineage>
</organism>
<gene>
    <name evidence="14" type="ORF">BaOVIS_022980</name>
</gene>
<evidence type="ECO:0000256" key="12">
    <source>
        <dbReference type="ARBA" id="ARBA00023242"/>
    </source>
</evidence>
<dbReference type="InterPro" id="IPR004843">
    <property type="entry name" value="Calcineurin-like_PHP"/>
</dbReference>
<keyword evidence="12" id="KW-0539">Nucleus</keyword>
<dbReference type="PANTHER" id="PTHR12849:SF0">
    <property type="entry name" value="LARIAT DEBRANCHING ENZYME"/>
    <property type="match status" value="1"/>
</dbReference>
<keyword evidence="6" id="KW-0507">mRNA processing</keyword>
<keyword evidence="11" id="KW-0464">Manganese</keyword>
<keyword evidence="9" id="KW-0862">Zinc</keyword>
<dbReference type="PANTHER" id="PTHR12849">
    <property type="entry name" value="RNA LARIAT DEBRANCHING ENZYME"/>
    <property type="match status" value="1"/>
</dbReference>
<dbReference type="GO" id="GO:0000398">
    <property type="term" value="P:mRNA splicing, via spliceosome"/>
    <property type="evidence" value="ECO:0007669"/>
    <property type="project" value="TreeGrafter"/>
</dbReference>
<evidence type="ECO:0000259" key="13">
    <source>
        <dbReference type="SMART" id="SM01124"/>
    </source>
</evidence>
<comment type="similarity">
    <text evidence="5">Belongs to the lariat debranching enzyme family.</text>
</comment>
<evidence type="ECO:0000256" key="6">
    <source>
        <dbReference type="ARBA" id="ARBA00022664"/>
    </source>
</evidence>
<name>A0A9W5TEN5_BABOV</name>
<reference evidence="14" key="1">
    <citation type="submission" date="2019-12" db="EMBL/GenBank/DDBJ databases">
        <title>Genome sequence of Babesia ovis.</title>
        <authorList>
            <person name="Yamagishi J."/>
            <person name="Sevinc F."/>
            <person name="Xuan X."/>
        </authorList>
    </citation>
    <scope>NUCLEOTIDE SEQUENCE</scope>
    <source>
        <strain evidence="14">Selcuk</strain>
    </source>
</reference>
<evidence type="ECO:0000256" key="4">
    <source>
        <dbReference type="ARBA" id="ARBA00004123"/>
    </source>
</evidence>
<evidence type="ECO:0000256" key="9">
    <source>
        <dbReference type="ARBA" id="ARBA00022833"/>
    </source>
</evidence>
<dbReference type="EMBL" id="BLIY01000017">
    <property type="protein sequence ID" value="GFE54894.1"/>
    <property type="molecule type" value="Genomic_DNA"/>
</dbReference>
<evidence type="ECO:0000256" key="10">
    <source>
        <dbReference type="ARBA" id="ARBA00023004"/>
    </source>
</evidence>
<comment type="cofactor">
    <cofactor evidence="1">
        <name>Mn(2+)</name>
        <dbReference type="ChEBI" id="CHEBI:29035"/>
    </cofactor>
</comment>
<evidence type="ECO:0000256" key="11">
    <source>
        <dbReference type="ARBA" id="ARBA00023211"/>
    </source>
</evidence>
<dbReference type="GO" id="GO:0046872">
    <property type="term" value="F:metal ion binding"/>
    <property type="evidence" value="ECO:0007669"/>
    <property type="project" value="UniProtKB-KW"/>
</dbReference>
<dbReference type="AlphaFoldDB" id="A0A9W5TEN5"/>
<dbReference type="Gene3D" id="3.60.21.10">
    <property type="match status" value="1"/>
</dbReference>
<dbReference type="SUPFAM" id="SSF56300">
    <property type="entry name" value="Metallo-dependent phosphatases"/>
    <property type="match status" value="1"/>
</dbReference>
<dbReference type="FunFam" id="3.60.21.10:FF:000035">
    <property type="entry name" value="Lariat debranching enzyme"/>
    <property type="match status" value="1"/>
</dbReference>
<comment type="cofactor">
    <cofactor evidence="3">
        <name>Fe(2+)</name>
        <dbReference type="ChEBI" id="CHEBI:29033"/>
    </cofactor>
</comment>
<keyword evidence="8" id="KW-0378">Hydrolase</keyword>
<accession>A0A9W5TEN5</accession>
<comment type="cofactor">
    <cofactor evidence="2">
        <name>Zn(2+)</name>
        <dbReference type="ChEBI" id="CHEBI:29105"/>
    </cofactor>
</comment>
<dbReference type="InterPro" id="IPR007708">
    <property type="entry name" value="DBR1_C"/>
</dbReference>
<dbReference type="SMART" id="SM01124">
    <property type="entry name" value="DBR1"/>
    <property type="match status" value="1"/>
</dbReference>
<dbReference type="CDD" id="cd00844">
    <property type="entry name" value="MPP_Dbr1_N"/>
    <property type="match status" value="1"/>
</dbReference>
<keyword evidence="15" id="KW-1185">Reference proteome</keyword>
<comment type="caution">
    <text evidence="14">The sequence shown here is derived from an EMBL/GenBank/DDBJ whole genome shotgun (WGS) entry which is preliminary data.</text>
</comment>
<dbReference type="Pfam" id="PF05011">
    <property type="entry name" value="DBR1"/>
    <property type="match status" value="1"/>
</dbReference>
<evidence type="ECO:0000313" key="15">
    <source>
        <dbReference type="Proteomes" id="UP001057455"/>
    </source>
</evidence>
<evidence type="ECO:0000256" key="2">
    <source>
        <dbReference type="ARBA" id="ARBA00001947"/>
    </source>
</evidence>
<comment type="subcellular location">
    <subcellularLocation>
        <location evidence="4">Nucleus</location>
    </subcellularLocation>
</comment>
<evidence type="ECO:0000256" key="5">
    <source>
        <dbReference type="ARBA" id="ARBA00006045"/>
    </source>
</evidence>
<dbReference type="Pfam" id="PF00149">
    <property type="entry name" value="Metallophos"/>
    <property type="match status" value="1"/>
</dbReference>
<dbReference type="OrthoDB" id="407609at2759"/>
<evidence type="ECO:0000313" key="14">
    <source>
        <dbReference type="EMBL" id="GFE54894.1"/>
    </source>
</evidence>
<dbReference type="InterPro" id="IPR041816">
    <property type="entry name" value="Dbr1_N"/>
</dbReference>
<evidence type="ECO:0000256" key="1">
    <source>
        <dbReference type="ARBA" id="ARBA00001936"/>
    </source>
</evidence>
<proteinExistence type="inferred from homology"/>
<dbReference type="Proteomes" id="UP001057455">
    <property type="component" value="Unassembled WGS sequence"/>
</dbReference>
<protein>
    <submittedName>
        <fullName evidence="14">Ser Thr phosphatase family protein</fullName>
    </submittedName>
</protein>